<name>A0A8S1VU60_9CILI</name>
<evidence type="ECO:0000313" key="2">
    <source>
        <dbReference type="Proteomes" id="UP000689195"/>
    </source>
</evidence>
<dbReference type="EMBL" id="CAJJDO010000074">
    <property type="protein sequence ID" value="CAD8180361.1"/>
    <property type="molecule type" value="Genomic_DNA"/>
</dbReference>
<keyword evidence="2" id="KW-1185">Reference proteome</keyword>
<accession>A0A8S1VU60</accession>
<organism evidence="1 2">
    <name type="scientific">Paramecium pentaurelia</name>
    <dbReference type="NCBI Taxonomy" id="43138"/>
    <lineage>
        <taxon>Eukaryota</taxon>
        <taxon>Sar</taxon>
        <taxon>Alveolata</taxon>
        <taxon>Ciliophora</taxon>
        <taxon>Intramacronucleata</taxon>
        <taxon>Oligohymenophorea</taxon>
        <taxon>Peniculida</taxon>
        <taxon>Parameciidae</taxon>
        <taxon>Paramecium</taxon>
    </lineage>
</organism>
<comment type="caution">
    <text evidence="1">The sequence shown here is derived from an EMBL/GenBank/DDBJ whole genome shotgun (WGS) entry which is preliminary data.</text>
</comment>
<proteinExistence type="predicted"/>
<protein>
    <submittedName>
        <fullName evidence="1">Uncharacterized protein</fullName>
    </submittedName>
</protein>
<gene>
    <name evidence="1" type="ORF">PPENT_87.1.T0740071</name>
</gene>
<reference evidence="1" key="1">
    <citation type="submission" date="2021-01" db="EMBL/GenBank/DDBJ databases">
        <authorList>
            <consortium name="Genoscope - CEA"/>
            <person name="William W."/>
        </authorList>
    </citation>
    <scope>NUCLEOTIDE SEQUENCE</scope>
</reference>
<evidence type="ECO:0000313" key="1">
    <source>
        <dbReference type="EMBL" id="CAD8180361.1"/>
    </source>
</evidence>
<sequence length="112" mass="13383">MNSILKDYKYKELNLCMKELVAYFMPDQNKLISLLVSDESRKVFIFVRHGQFNYSINQFFLEGQFIDHIRNYLFSTSQKNGFFIIMDIQNPGQKQFAKQKTNLNEKIKIRSI</sequence>
<dbReference type="AlphaFoldDB" id="A0A8S1VU60"/>
<dbReference type="Proteomes" id="UP000689195">
    <property type="component" value="Unassembled WGS sequence"/>
</dbReference>